<organism evidence="1 2">
    <name type="scientific">Araneus ventricosus</name>
    <name type="common">Orbweaver spider</name>
    <name type="synonym">Epeira ventricosa</name>
    <dbReference type="NCBI Taxonomy" id="182803"/>
    <lineage>
        <taxon>Eukaryota</taxon>
        <taxon>Metazoa</taxon>
        <taxon>Ecdysozoa</taxon>
        <taxon>Arthropoda</taxon>
        <taxon>Chelicerata</taxon>
        <taxon>Arachnida</taxon>
        <taxon>Araneae</taxon>
        <taxon>Araneomorphae</taxon>
        <taxon>Entelegynae</taxon>
        <taxon>Araneoidea</taxon>
        <taxon>Araneidae</taxon>
        <taxon>Araneus</taxon>
    </lineage>
</organism>
<comment type="caution">
    <text evidence="1">The sequence shown here is derived from an EMBL/GenBank/DDBJ whole genome shotgun (WGS) entry which is preliminary data.</text>
</comment>
<evidence type="ECO:0000313" key="2">
    <source>
        <dbReference type="Proteomes" id="UP000499080"/>
    </source>
</evidence>
<evidence type="ECO:0000313" key="1">
    <source>
        <dbReference type="EMBL" id="GBM17699.1"/>
    </source>
</evidence>
<name>A0A4Y2DND8_ARAVE</name>
<protein>
    <recommendedName>
        <fullName evidence="3">Tc1-like transposase DDE domain-containing protein</fullName>
    </recommendedName>
</protein>
<dbReference type="EMBL" id="BGPR01090028">
    <property type="protein sequence ID" value="GBM17699.1"/>
    <property type="molecule type" value="Genomic_DNA"/>
</dbReference>
<dbReference type="AlphaFoldDB" id="A0A4Y2DND8"/>
<dbReference type="Proteomes" id="UP000499080">
    <property type="component" value="Unassembled WGS sequence"/>
</dbReference>
<accession>A0A4Y2DND8</accession>
<sequence>MSRDDSDRGRCVSNVSYHLHPFISIVHSDEFRQFQQDSATSHTSRVATKWLQEHFSDIRHFHCPLKSLYMKYMKIIEPIWVAMQCAVQKRFSPPGTPTDLRTALHDSWFEIPSRIPSDISRYHATSCCITSVCSCWP</sequence>
<dbReference type="InterPro" id="IPR036397">
    <property type="entry name" value="RNaseH_sf"/>
</dbReference>
<evidence type="ECO:0008006" key="3">
    <source>
        <dbReference type="Google" id="ProtNLM"/>
    </source>
</evidence>
<proteinExistence type="predicted"/>
<gene>
    <name evidence="1" type="ORF">AVEN_89705_1</name>
</gene>
<reference evidence="1 2" key="1">
    <citation type="journal article" date="2019" name="Sci. Rep.">
        <title>Orb-weaving spider Araneus ventricosus genome elucidates the spidroin gene catalogue.</title>
        <authorList>
            <person name="Kono N."/>
            <person name="Nakamura H."/>
            <person name="Ohtoshi R."/>
            <person name="Moran D.A.P."/>
            <person name="Shinohara A."/>
            <person name="Yoshida Y."/>
            <person name="Fujiwara M."/>
            <person name="Mori M."/>
            <person name="Tomita M."/>
            <person name="Arakawa K."/>
        </authorList>
    </citation>
    <scope>NUCLEOTIDE SEQUENCE [LARGE SCALE GENOMIC DNA]</scope>
</reference>
<dbReference type="Gene3D" id="3.30.420.10">
    <property type="entry name" value="Ribonuclease H-like superfamily/Ribonuclease H"/>
    <property type="match status" value="1"/>
</dbReference>
<keyword evidence="2" id="KW-1185">Reference proteome</keyword>
<dbReference type="GO" id="GO:0003676">
    <property type="term" value="F:nucleic acid binding"/>
    <property type="evidence" value="ECO:0007669"/>
    <property type="project" value="InterPro"/>
</dbReference>